<dbReference type="Proteomes" id="UP000601435">
    <property type="component" value="Unassembled WGS sequence"/>
</dbReference>
<feature type="region of interest" description="Disordered" evidence="1">
    <location>
        <begin position="829"/>
        <end position="850"/>
    </location>
</feature>
<evidence type="ECO:0000313" key="2">
    <source>
        <dbReference type="EMBL" id="CAE7890826.1"/>
    </source>
</evidence>
<feature type="region of interest" description="Disordered" evidence="1">
    <location>
        <begin position="306"/>
        <end position="338"/>
    </location>
</feature>
<accession>A0A813B6R2</accession>
<protein>
    <submittedName>
        <fullName evidence="2">Uncharacterized protein</fullName>
    </submittedName>
</protein>
<gene>
    <name evidence="2" type="ORF">SNEC2469_LOCUS29592</name>
</gene>
<organism evidence="2 3">
    <name type="scientific">Symbiodinium necroappetens</name>
    <dbReference type="NCBI Taxonomy" id="1628268"/>
    <lineage>
        <taxon>Eukaryota</taxon>
        <taxon>Sar</taxon>
        <taxon>Alveolata</taxon>
        <taxon>Dinophyceae</taxon>
        <taxon>Suessiales</taxon>
        <taxon>Symbiodiniaceae</taxon>
        <taxon>Symbiodinium</taxon>
    </lineage>
</organism>
<keyword evidence="3" id="KW-1185">Reference proteome</keyword>
<feature type="compositionally biased region" description="Pro residues" evidence="1">
    <location>
        <begin position="659"/>
        <end position="672"/>
    </location>
</feature>
<dbReference type="EMBL" id="CAJNJA010066886">
    <property type="protein sequence ID" value="CAE7890826.1"/>
    <property type="molecule type" value="Genomic_DNA"/>
</dbReference>
<name>A0A813B6R2_9DINO</name>
<sequence>MPDTFWAVFLVQFLHIGPWLEEFPPFQGRPLRSTPEQAPTRVLPAERSSLDLPASPNPLQASGHSSSGGALGPTLDFSSRQRLALAFPSIPDSCVGLCRTLTGSDLTARERAERAWLAGCWAGAVLRAEANRPVPSPALGLPSRFYCILRASGLERPVVVASLGDMDFQAIAAVESGAVEIIEFSWPVATPEQAPYQCLAYCIMKRPSGFLLCVPEGFLAAEELDQGQQAEEAEGIGPSFAVSAPAVRLINDGEWISPPEQELVHAVVVDLAAHMSAQVSPADFAVQGLYAFKDEAKDWLATTEGLPQDRSGYQTAQSAPEGPAPAGPKERAKAKRPTVQQLAAQQAQTMELITTVVSRLDSLAPKAGDHVLEAPAAAPLPAATVPVQAALQMPLASVLPPAQTVPKNLAAVLGPPPPVRLQPQAAVNQLDKDEEAARCIGSGELPAGGPEGSVLTSAVLAQSQALCALVSQLSAGSSDPLLEISSAQASSVRGSVGRAKLQAELGQRTGTFASKIRENMERRMDPTKLLPQGQVSYMRYLERHGSFAGQTLLGMIAWQVAQSLDLLQADSLDGARDVLSLLLLMLEQCAQDNGDSTLGWLLTLQADPPLGLFQQPTSLPGSSLQTSSLAEQRWITVALAFVKELETISVRRAEATPKQQPPAKPPALPTVPPKTESADQQLSRKQQRAAAWAAKKAAEAKKCKFLCAARSRLACATSPPEAANPSTKAPAEGSAFAEDATFDFCAWVAALPRLLKQGRTQFAYFMNSTLALPRDASQDRFPPFAQECSALPLSRDQHKVYARGLHIAARLSEVIRFLKESGLPSGFYSGSSPLPEKGPEVPHQRSGPEALRPYGPLLASQVALHGRGRWDPTPHLGPSLKMAFLEPEVIRFPGTLAPCASFEREDKDELLALCKIWDAAGLLDLAPGPLPDRALTRVFGAFKAEGVQRQIGDRRGQNSKECKLDGVSRFLPTGPLLCRLHVPRGCCLVGSVTDRRDFYTQAGVSFERSRTNTCGPAFSLADFRGTGAYLSYRHRVDSGEAWALTSCEGVLDFPQRSILASDSSLVHPTFLALLQGDAGGVEFATSAHEGLLQEFGCLQGRGRLQSGARVDARGPWDGLIIDDFFSLSIEPANFVPGCASGSLAAVLRAKEAYSKEGVEGSDAKDVLAQRVFKVAGAVVDSGPDIVREGKTLIGAPVGKRLALAAASLRAASLPCVSEELVDMLCGSWVSCLMFRRCLMSTLDKLFGLGRSGPAEATSGGHLRPLSRRAAGELQVLAVLAPLACSDLSAVACPSLFALDASNTHGAYCELGVSPEVALDFWLASDFKGHSAPLAPGPQAAEWNAAGDAEVGDDCEAEAPLLQEGVPKPLAFGFDFLEVGSSLGAVARVMQGRGFKVGPLIDKRRSRQYDPCSPDLREWIVHLLASSQLKSLLLVPASASFSPASLPRLRSPRAPFGFDPAEARTSHDNQAMSTFFLLFATALRWDVPVALCLPLSSLARSTRIWKKLREKPGVFELEFRFSLGAAVPQRSFALLTCGLSTERLAELSRASPSPSTQGKGPLPACFAKVIAQAFAWTLRSLAEPDSPRRSGLESVAVNDLLCSRGWKTVCAWPWRSPQHINLLEAKAALAVVKEVQRRGGDSKVTVLSDSAVARGAIAKGRSSSRLLRPILMRIASYLLAGGVYIGLMHAPTRLNVADDPSRQKDLRPAHLRSIVSDLGPSALPSLLGLCGLSASSSGWVRLSLLLALRVSRLEGRVLLQSLAEPLRREIAGGPRLTNQDPQKGFDSTLGYPGEGPVRPRNALDEGRQRARAHQRLPEGRTVLERTSTNRLWLLGFLESWLAARGVSPNSFWCLPAEAVAKHLTDYGRELFDAGRPYWHYAETVNATAARRPAIRRQLQQAWDLAFSWMSLEPHTHHVAMPAVILLAVLSVCLLWGWRSEAGVFGLAWGALLRIGEATAACRAALILPRDVLWTQSHVLLRIAEPKTRLRAARHQSAKLEPADLVQLVDIAFRDLHPTAKLWQGSTQRLRRRLDSVLERLGVPTARTDKRTPSLSEGEAGCSVDSGRHPHESLVPPLEISVAICTGLPSGAFFLRANGRDFLRSKNGERALHFSNIMPQHVWIGSELVVNNANYGPEAVACEDEDTVMVRKSIANKMFHHCGAHYLYDFDNPAGTCYAWSKNCWKRETSCMGHIEQRRMVARKANLCEVPLVAVRGQRCKATPYTYKPASSCDGWSGLIQDQCTARCSSHAQAKNCPRKTCRAAVFYPKTGWCHLVDSCPEVEPNDDATAIVHEVPMKAIEGAKCSSRYYTFDNADQNNLCDGWSGLTVAECALKCSGNEQATNCPQKTCVAATFYEKTGWCHLHDTCPDLNNNPAATAIVPEAARWCKGGGTKKAWSCDAISDSTECENSYTRSGDGKHFVQCAVTASGQCLAAGGLCKPVNSKNEGCGSVTGSSGLGIGWNSISVMKEGILTNPGQRKYKLQNVPSVLDGGMYSGTKTWPKAGTWTISYKAPVTLYVWVMKDKYNAGVDAALSGDGWEKVDAAGFKRSDNHALNVWKRSFTSGSQYEIKTTGLMVG</sequence>
<feature type="region of interest" description="Disordered" evidence="1">
    <location>
        <begin position="1771"/>
        <end position="1800"/>
    </location>
</feature>
<feature type="region of interest" description="Disordered" evidence="1">
    <location>
        <begin position="2045"/>
        <end position="2066"/>
    </location>
</feature>
<feature type="region of interest" description="Disordered" evidence="1">
    <location>
        <begin position="652"/>
        <end position="684"/>
    </location>
</feature>
<evidence type="ECO:0000256" key="1">
    <source>
        <dbReference type="SAM" id="MobiDB-lite"/>
    </source>
</evidence>
<comment type="caution">
    <text evidence="2">The sequence shown here is derived from an EMBL/GenBank/DDBJ whole genome shotgun (WGS) entry which is preliminary data.</text>
</comment>
<feature type="region of interest" description="Disordered" evidence="1">
    <location>
        <begin position="48"/>
        <end position="71"/>
    </location>
</feature>
<dbReference type="OrthoDB" id="429175at2759"/>
<reference evidence="2" key="1">
    <citation type="submission" date="2021-02" db="EMBL/GenBank/DDBJ databases">
        <authorList>
            <person name="Dougan E. K."/>
            <person name="Rhodes N."/>
            <person name="Thang M."/>
            <person name="Chan C."/>
        </authorList>
    </citation>
    <scope>NUCLEOTIDE SEQUENCE</scope>
</reference>
<feature type="non-terminal residue" evidence="2">
    <location>
        <position position="1"/>
    </location>
</feature>
<proteinExistence type="predicted"/>
<evidence type="ECO:0000313" key="3">
    <source>
        <dbReference type="Proteomes" id="UP000601435"/>
    </source>
</evidence>